<feature type="domain" description="C2H2-type" evidence="6">
    <location>
        <begin position="614"/>
        <end position="641"/>
    </location>
</feature>
<dbReference type="GO" id="GO:0000981">
    <property type="term" value="F:DNA-binding transcription factor activity, RNA polymerase II-specific"/>
    <property type="evidence" value="ECO:0007669"/>
    <property type="project" value="TreeGrafter"/>
</dbReference>
<keyword evidence="1" id="KW-0479">Metal-binding</keyword>
<feature type="compositionally biased region" description="Polar residues" evidence="5">
    <location>
        <begin position="334"/>
        <end position="348"/>
    </location>
</feature>
<protein>
    <recommendedName>
        <fullName evidence="6">C2H2-type domain-containing protein</fullName>
    </recommendedName>
</protein>
<keyword evidence="3" id="KW-0862">Zinc</keyword>
<feature type="domain" description="C2H2-type" evidence="6">
    <location>
        <begin position="670"/>
        <end position="697"/>
    </location>
</feature>
<evidence type="ECO:0000313" key="7">
    <source>
        <dbReference type="EMBL" id="KAK2147690.1"/>
    </source>
</evidence>
<dbReference type="Proteomes" id="UP001208570">
    <property type="component" value="Unassembled WGS sequence"/>
</dbReference>
<dbReference type="InterPro" id="IPR036236">
    <property type="entry name" value="Znf_C2H2_sf"/>
</dbReference>
<dbReference type="FunFam" id="3.30.160.60:FF:000007">
    <property type="entry name" value="Basic krueppel-like factor 3"/>
    <property type="match status" value="1"/>
</dbReference>
<dbReference type="PROSITE" id="PS00028">
    <property type="entry name" value="ZINC_FINGER_C2H2_1"/>
    <property type="match status" value="3"/>
</dbReference>
<evidence type="ECO:0000313" key="8">
    <source>
        <dbReference type="Proteomes" id="UP001208570"/>
    </source>
</evidence>
<comment type="caution">
    <text evidence="7">The sequence shown here is derived from an EMBL/GenBank/DDBJ whole genome shotgun (WGS) entry which is preliminary data.</text>
</comment>
<proteinExistence type="predicted"/>
<gene>
    <name evidence="7" type="ORF">LSH36_541g03019</name>
</gene>
<dbReference type="PANTHER" id="PTHR23235:SF120">
    <property type="entry name" value="KRUPPEL-LIKE FACTOR 15"/>
    <property type="match status" value="1"/>
</dbReference>
<organism evidence="7 8">
    <name type="scientific">Paralvinella palmiformis</name>
    <dbReference type="NCBI Taxonomy" id="53620"/>
    <lineage>
        <taxon>Eukaryota</taxon>
        <taxon>Metazoa</taxon>
        <taxon>Spiralia</taxon>
        <taxon>Lophotrochozoa</taxon>
        <taxon>Annelida</taxon>
        <taxon>Polychaeta</taxon>
        <taxon>Sedentaria</taxon>
        <taxon>Canalipalpata</taxon>
        <taxon>Terebellida</taxon>
        <taxon>Terebelliformia</taxon>
        <taxon>Alvinellidae</taxon>
        <taxon>Paralvinella</taxon>
    </lineage>
</organism>
<feature type="region of interest" description="Disordered" evidence="5">
    <location>
        <begin position="1"/>
        <end position="24"/>
    </location>
</feature>
<dbReference type="SUPFAM" id="SSF57667">
    <property type="entry name" value="beta-beta-alpha zinc fingers"/>
    <property type="match status" value="2"/>
</dbReference>
<dbReference type="Gene3D" id="3.30.160.60">
    <property type="entry name" value="Classic Zinc Finger"/>
    <property type="match status" value="3"/>
</dbReference>
<feature type="region of interest" description="Disordered" evidence="5">
    <location>
        <begin position="320"/>
        <end position="350"/>
    </location>
</feature>
<keyword evidence="2 4" id="KW-0863">Zinc-finger</keyword>
<evidence type="ECO:0000259" key="6">
    <source>
        <dbReference type="PROSITE" id="PS50157"/>
    </source>
</evidence>
<keyword evidence="8" id="KW-1185">Reference proteome</keyword>
<dbReference type="PANTHER" id="PTHR23235">
    <property type="entry name" value="KRUEPPEL-LIKE TRANSCRIPTION FACTOR"/>
    <property type="match status" value="1"/>
</dbReference>
<evidence type="ECO:0000256" key="1">
    <source>
        <dbReference type="ARBA" id="ARBA00022723"/>
    </source>
</evidence>
<dbReference type="InterPro" id="IPR013087">
    <property type="entry name" value="Znf_C2H2_type"/>
</dbReference>
<reference evidence="7" key="1">
    <citation type="journal article" date="2023" name="Mol. Biol. Evol.">
        <title>Third-Generation Sequencing Reveals the Adaptive Role of the Epigenome in Three Deep-Sea Polychaetes.</title>
        <authorList>
            <person name="Perez M."/>
            <person name="Aroh O."/>
            <person name="Sun Y."/>
            <person name="Lan Y."/>
            <person name="Juniper S.K."/>
            <person name="Young C.R."/>
            <person name="Angers B."/>
            <person name="Qian P.Y."/>
        </authorList>
    </citation>
    <scope>NUCLEOTIDE SEQUENCE</scope>
    <source>
        <strain evidence="7">P08H-3</strain>
    </source>
</reference>
<dbReference type="GO" id="GO:0008270">
    <property type="term" value="F:zinc ion binding"/>
    <property type="evidence" value="ECO:0007669"/>
    <property type="project" value="UniProtKB-KW"/>
</dbReference>
<dbReference type="PROSITE" id="PS50157">
    <property type="entry name" value="ZINC_FINGER_C2H2_2"/>
    <property type="match status" value="3"/>
</dbReference>
<dbReference type="EMBL" id="JAODUP010000541">
    <property type="protein sequence ID" value="KAK2147690.1"/>
    <property type="molecule type" value="Genomic_DNA"/>
</dbReference>
<accession>A0AAD9J872</accession>
<evidence type="ECO:0000256" key="3">
    <source>
        <dbReference type="ARBA" id="ARBA00022833"/>
    </source>
</evidence>
<evidence type="ECO:0000256" key="2">
    <source>
        <dbReference type="ARBA" id="ARBA00022771"/>
    </source>
</evidence>
<evidence type="ECO:0000256" key="4">
    <source>
        <dbReference type="PROSITE-ProRule" id="PRU00042"/>
    </source>
</evidence>
<dbReference type="AlphaFoldDB" id="A0AAD9J872"/>
<dbReference type="SMART" id="SM00355">
    <property type="entry name" value="ZnF_C2H2"/>
    <property type="match status" value="3"/>
</dbReference>
<dbReference type="GO" id="GO:0000978">
    <property type="term" value="F:RNA polymerase II cis-regulatory region sequence-specific DNA binding"/>
    <property type="evidence" value="ECO:0007669"/>
    <property type="project" value="TreeGrafter"/>
</dbReference>
<feature type="domain" description="C2H2-type" evidence="6">
    <location>
        <begin position="642"/>
        <end position="669"/>
    </location>
</feature>
<evidence type="ECO:0000256" key="5">
    <source>
        <dbReference type="SAM" id="MobiDB-lite"/>
    </source>
</evidence>
<name>A0AAD9J872_9ANNE</name>
<sequence length="775" mass="81936">MASSSSKKTKQQYLTPVNSTQENQPSPLALLAATCSKIGHPSDGESGTIAQDGHSEGVVCVVGAPRQVGGVIQSVGSSGVPAAQQYQTLAQPQVQPSLAVAPLGGQVVQPIQQAPATQLIATPVTGPGGTIVYNLVQQPAPVPQPVSQIQQYQTVTVQGQDGQEQTILVPVSSLATPQLQAQNVMPQAGQIQTVVTPQGQIIRTQAPQVITQNVGGAGVPIGGGATQLGNIGGIFNLTGLQGLVRQQLQTVQLPTPVQTVQVAVSTPNGTVLHNVQVPVHGGLPATVINNQNANLINVMAQQQVAALAGQHQAAIGQVAANTPKSDASKKSNKTLEVSVSSSDEVTQSLGGGNSDGYIVIQPIQQPNAPQASVAAQVSNPAVSFQGSQSQPTSATTNTASSLCNQIMASGIQNQQGVQNLVLSNGQVVQAIAPGSQVNAIYQIINQNGQVIQAALPPGLQKIPQQQQHQEQQVQLQNLQSMQNVQGMQLINGGTLGNGLTLFGTQPQQNQTLQTGGQLIISANGSAAVATPGPEQDIHINKDGGVWQYEANPSSSELSVTDVSANQPVVSMGSGEESPNVIQPYAMKRQRRLACRCPNCVDNQGRSKENKKRVHICHKCEKTYGKTSHLRAHLRWHEGIKPFKCSSCTKCFTRSDELQRHMRTHTGDKRFQCQICEKKFMRSDHLKKHTKTHGPKRNAQTQAAINQNKKEAGVEEDDGDLHEASAVHLDDSHVSIEFKCLQGPDDQGVEGQTTITIIGADSEHLQQDINSKILSQ</sequence>
<dbReference type="Pfam" id="PF00096">
    <property type="entry name" value="zf-C2H2"/>
    <property type="match status" value="2"/>
</dbReference>